<evidence type="ECO:0000256" key="1">
    <source>
        <dbReference type="SAM" id="MobiDB-lite"/>
    </source>
</evidence>
<keyword evidence="2" id="KW-0472">Membrane</keyword>
<gene>
    <name evidence="3" type="ORF">KGQ19_17205</name>
</gene>
<organism evidence="3 4">
    <name type="scientific">Catenulispora pinistramenti</name>
    <dbReference type="NCBI Taxonomy" id="2705254"/>
    <lineage>
        <taxon>Bacteria</taxon>
        <taxon>Bacillati</taxon>
        <taxon>Actinomycetota</taxon>
        <taxon>Actinomycetes</taxon>
        <taxon>Catenulisporales</taxon>
        <taxon>Catenulisporaceae</taxon>
        <taxon>Catenulispora</taxon>
    </lineage>
</organism>
<sequence length="399" mass="41188">MNDGLHGSDDFDGHGFDGHDFDGPGFDGHDFDRHHFHGPGFDRLSSRLTDLADAPAPPSPFDPARVAAVGRRRVLAARASAVGGSGALAVAAVFGIAAAFAPTAPSAISAAAAARSGIGADPLATVAHFGWLPDSLPNVSYEAAVNGHDSDVTAQGNKSPEGAPRVDLQPLPGDGPGAPNIHERMIPATLDDGRKAYWVTQSGNQGQFAGFFQLRFPAQGGRWFMLTWDVNWNQSAAAVSKISGVPVDPAASGDSAPPASVPVSVQWQATLLRIATQVTDTPAQVPMPFTVAGLPADLQPDQAFLWRPGGFGDGAPGTWSAILVFDRDGGPVDIEVGPHGSVSRTKDDKCKTSAGLDACVEAPGNAGGLNEVGGPKGLLKLLTLIGPDEKQWTTDVIVP</sequence>
<accession>A0ABS5KRC6</accession>
<feature type="region of interest" description="Disordered" evidence="1">
    <location>
        <begin position="149"/>
        <end position="175"/>
    </location>
</feature>
<keyword evidence="4" id="KW-1185">Reference proteome</keyword>
<proteinExistence type="predicted"/>
<keyword evidence="2" id="KW-0812">Transmembrane</keyword>
<dbReference type="Proteomes" id="UP000730482">
    <property type="component" value="Unassembled WGS sequence"/>
</dbReference>
<protein>
    <submittedName>
        <fullName evidence="3">Uncharacterized protein</fullName>
    </submittedName>
</protein>
<reference evidence="3 4" key="1">
    <citation type="submission" date="2020-02" db="EMBL/GenBank/DDBJ databases">
        <title>Acidophilic actinobacteria isolated from forest soil.</title>
        <authorList>
            <person name="Golinska P."/>
        </authorList>
    </citation>
    <scope>NUCLEOTIDE SEQUENCE [LARGE SCALE GENOMIC DNA]</scope>
    <source>
        <strain evidence="3 4">NL8</strain>
    </source>
</reference>
<dbReference type="EMBL" id="JAAFYZ010000052">
    <property type="protein sequence ID" value="MBS2548608.1"/>
    <property type="molecule type" value="Genomic_DNA"/>
</dbReference>
<feature type="transmembrane region" description="Helical" evidence="2">
    <location>
        <begin position="81"/>
        <end position="101"/>
    </location>
</feature>
<keyword evidence="2" id="KW-1133">Transmembrane helix</keyword>
<evidence type="ECO:0000313" key="4">
    <source>
        <dbReference type="Proteomes" id="UP000730482"/>
    </source>
</evidence>
<name>A0ABS5KRC6_9ACTN</name>
<evidence type="ECO:0000256" key="2">
    <source>
        <dbReference type="SAM" id="Phobius"/>
    </source>
</evidence>
<evidence type="ECO:0000313" key="3">
    <source>
        <dbReference type="EMBL" id="MBS2548608.1"/>
    </source>
</evidence>
<comment type="caution">
    <text evidence="3">The sequence shown here is derived from an EMBL/GenBank/DDBJ whole genome shotgun (WGS) entry which is preliminary data.</text>
</comment>